<evidence type="ECO:0000313" key="2">
    <source>
        <dbReference type="Proteomes" id="UP001233673"/>
    </source>
</evidence>
<proteinExistence type="predicted"/>
<sequence>MDSPGRRFSGVAEAAYTSAYRPMAFRAAASQAWADTVAAFDPGRSSVMPGYWADRVGYRMYRDQGHTDAAVLLGDLIPFRHKAPDFPAQLAGWLQSHPAVGAAFPPAALDEPFRPSRRLRDLVDAWTRHLSRYGICDGGLFRLPSEMTLTDLYRHSVYFPGPPAINGPGFLAFLEADQIDDLVQANGPAGLAEFALALEWIHEGSHFLQTGDPLLAELAWAAVWVSFVSEHGLSELQANRRTGRSCTIEAPYLRALPLDRRCLGALFVDTADGVRLAVPDSERAYETLCGLTHLLDTRVIRYADYLRHATAILSGLPDERGNDG</sequence>
<comment type="caution">
    <text evidence="1">The sequence shown here is derived from an EMBL/GenBank/DDBJ whole genome shotgun (WGS) entry which is preliminary data.</text>
</comment>
<name>A0ABT9I9T8_9ACTN</name>
<dbReference type="Proteomes" id="UP001233673">
    <property type="component" value="Unassembled WGS sequence"/>
</dbReference>
<evidence type="ECO:0000313" key="1">
    <source>
        <dbReference type="EMBL" id="MDP5182332.1"/>
    </source>
</evidence>
<evidence type="ECO:0008006" key="3">
    <source>
        <dbReference type="Google" id="ProtNLM"/>
    </source>
</evidence>
<reference evidence="2" key="1">
    <citation type="submission" date="2023-05" db="EMBL/GenBank/DDBJ databases">
        <title>Draft genome of Pseudofrankia sp. BMG5.37.</title>
        <authorList>
            <person name="Gtari M."/>
            <person name="Ghodhbane F."/>
            <person name="Sbissi I."/>
        </authorList>
    </citation>
    <scope>NUCLEOTIDE SEQUENCE [LARGE SCALE GENOMIC DNA]</scope>
    <source>
        <strain evidence="2">BMG 814</strain>
    </source>
</reference>
<dbReference type="EMBL" id="JASNFN010000004">
    <property type="protein sequence ID" value="MDP5182332.1"/>
    <property type="molecule type" value="Genomic_DNA"/>
</dbReference>
<keyword evidence="2" id="KW-1185">Reference proteome</keyword>
<protein>
    <recommendedName>
        <fullName evidence="3">DUF1851 domain-containing protein</fullName>
    </recommendedName>
</protein>
<organism evidence="1 2">
    <name type="scientific">Blastococcus carthaginiensis</name>
    <dbReference type="NCBI Taxonomy" id="3050034"/>
    <lineage>
        <taxon>Bacteria</taxon>
        <taxon>Bacillati</taxon>
        <taxon>Actinomycetota</taxon>
        <taxon>Actinomycetes</taxon>
        <taxon>Geodermatophilales</taxon>
        <taxon>Geodermatophilaceae</taxon>
        <taxon>Blastococcus</taxon>
    </lineage>
</organism>
<gene>
    <name evidence="1" type="ORF">QOZ88_06750</name>
</gene>
<accession>A0ABT9I9T8</accession>
<dbReference type="RefSeq" id="WP_305999025.1">
    <property type="nucleotide sequence ID" value="NZ_JASNFN010000004.1"/>
</dbReference>